<feature type="compositionally biased region" description="Basic and acidic residues" evidence="1">
    <location>
        <begin position="21"/>
        <end position="32"/>
    </location>
</feature>
<name>A0A5C3N6I6_9AGAM</name>
<evidence type="ECO:0000256" key="1">
    <source>
        <dbReference type="SAM" id="MobiDB-lite"/>
    </source>
</evidence>
<dbReference type="InterPro" id="IPR036537">
    <property type="entry name" value="Adaptor_Cbl_N_dom_sf"/>
</dbReference>
<sequence>MPQFKLLRRRPETHAPAASHADVRPSVEPDRKSRSKRSAALKAASLALIVLETTAGDTNIPGLKAAVSIGKKIVDMAEKAKSNKEDCHSIAEAIYMLIEKLVNTTQGRTSADVDDLLVKDIKQFSSDLEIIQITLRKASSRKLWKRMVTAGDDKRMISDCKQKLQASSDAFKVSTQTVIRTETHGIRLTAGVIMRNQETIAAQRAQLAQVQDLIAKTLLEGQAVGLRSDLLFFFFGRTGCRAECHDHGHAMLM</sequence>
<dbReference type="AlphaFoldDB" id="A0A5C3N6I6"/>
<dbReference type="CDD" id="cd21037">
    <property type="entry name" value="MLKL_NTD"/>
    <property type="match status" value="1"/>
</dbReference>
<dbReference type="OrthoDB" id="3047605at2759"/>
<proteinExistence type="predicted"/>
<dbReference type="Pfam" id="PF22215">
    <property type="entry name" value="MLKL_N"/>
    <property type="match status" value="1"/>
</dbReference>
<accession>A0A5C3N6I6</accession>
<evidence type="ECO:0000313" key="3">
    <source>
        <dbReference type="EMBL" id="TFK52822.1"/>
    </source>
</evidence>
<feature type="region of interest" description="Disordered" evidence="1">
    <location>
        <begin position="1"/>
        <end position="36"/>
    </location>
</feature>
<dbReference type="Proteomes" id="UP000305948">
    <property type="component" value="Unassembled WGS sequence"/>
</dbReference>
<protein>
    <recommendedName>
        <fullName evidence="2">Mixed lineage kinase domain-containing protein</fullName>
    </recommendedName>
</protein>
<dbReference type="InterPro" id="IPR059179">
    <property type="entry name" value="MLKL-like_MCAfunc"/>
</dbReference>
<organism evidence="3 4">
    <name type="scientific">Heliocybe sulcata</name>
    <dbReference type="NCBI Taxonomy" id="5364"/>
    <lineage>
        <taxon>Eukaryota</taxon>
        <taxon>Fungi</taxon>
        <taxon>Dikarya</taxon>
        <taxon>Basidiomycota</taxon>
        <taxon>Agaricomycotina</taxon>
        <taxon>Agaricomycetes</taxon>
        <taxon>Gloeophyllales</taxon>
        <taxon>Gloeophyllaceae</taxon>
        <taxon>Heliocybe</taxon>
    </lineage>
</organism>
<feature type="domain" description="Mixed lineage kinase" evidence="2">
    <location>
        <begin position="65"/>
        <end position="170"/>
    </location>
</feature>
<reference evidence="3 4" key="1">
    <citation type="journal article" date="2019" name="Nat. Ecol. Evol.">
        <title>Megaphylogeny resolves global patterns of mushroom evolution.</title>
        <authorList>
            <person name="Varga T."/>
            <person name="Krizsan K."/>
            <person name="Foldi C."/>
            <person name="Dima B."/>
            <person name="Sanchez-Garcia M."/>
            <person name="Sanchez-Ramirez S."/>
            <person name="Szollosi G.J."/>
            <person name="Szarkandi J.G."/>
            <person name="Papp V."/>
            <person name="Albert L."/>
            <person name="Andreopoulos W."/>
            <person name="Angelini C."/>
            <person name="Antonin V."/>
            <person name="Barry K.W."/>
            <person name="Bougher N.L."/>
            <person name="Buchanan P."/>
            <person name="Buyck B."/>
            <person name="Bense V."/>
            <person name="Catcheside P."/>
            <person name="Chovatia M."/>
            <person name="Cooper J."/>
            <person name="Damon W."/>
            <person name="Desjardin D."/>
            <person name="Finy P."/>
            <person name="Geml J."/>
            <person name="Haridas S."/>
            <person name="Hughes K."/>
            <person name="Justo A."/>
            <person name="Karasinski D."/>
            <person name="Kautmanova I."/>
            <person name="Kiss B."/>
            <person name="Kocsube S."/>
            <person name="Kotiranta H."/>
            <person name="LaButti K.M."/>
            <person name="Lechner B.E."/>
            <person name="Liimatainen K."/>
            <person name="Lipzen A."/>
            <person name="Lukacs Z."/>
            <person name="Mihaltcheva S."/>
            <person name="Morgado L.N."/>
            <person name="Niskanen T."/>
            <person name="Noordeloos M.E."/>
            <person name="Ohm R.A."/>
            <person name="Ortiz-Santana B."/>
            <person name="Ovrebo C."/>
            <person name="Racz N."/>
            <person name="Riley R."/>
            <person name="Savchenko A."/>
            <person name="Shiryaev A."/>
            <person name="Soop K."/>
            <person name="Spirin V."/>
            <person name="Szebenyi C."/>
            <person name="Tomsovsky M."/>
            <person name="Tulloss R.E."/>
            <person name="Uehling J."/>
            <person name="Grigoriev I.V."/>
            <person name="Vagvolgyi C."/>
            <person name="Papp T."/>
            <person name="Martin F.M."/>
            <person name="Miettinen O."/>
            <person name="Hibbett D.S."/>
            <person name="Nagy L.G."/>
        </authorList>
    </citation>
    <scope>NUCLEOTIDE SEQUENCE [LARGE SCALE GENOMIC DNA]</scope>
    <source>
        <strain evidence="3 4">OMC1185</strain>
    </source>
</reference>
<dbReference type="InterPro" id="IPR054000">
    <property type="entry name" value="MLKL_N"/>
</dbReference>
<evidence type="ECO:0000313" key="4">
    <source>
        <dbReference type="Proteomes" id="UP000305948"/>
    </source>
</evidence>
<gene>
    <name evidence="3" type="ORF">OE88DRAFT_1303652</name>
</gene>
<dbReference type="EMBL" id="ML213508">
    <property type="protein sequence ID" value="TFK52822.1"/>
    <property type="molecule type" value="Genomic_DNA"/>
</dbReference>
<dbReference type="GO" id="GO:0007166">
    <property type="term" value="P:cell surface receptor signaling pathway"/>
    <property type="evidence" value="ECO:0007669"/>
    <property type="project" value="InterPro"/>
</dbReference>
<keyword evidence="4" id="KW-1185">Reference proteome</keyword>
<dbReference type="Gene3D" id="1.20.930.20">
    <property type="entry name" value="Adaptor protein Cbl, N-terminal domain"/>
    <property type="match status" value="1"/>
</dbReference>
<evidence type="ECO:0000259" key="2">
    <source>
        <dbReference type="Pfam" id="PF22215"/>
    </source>
</evidence>